<keyword evidence="3" id="KW-1185">Reference proteome</keyword>
<evidence type="ECO:0000313" key="3">
    <source>
        <dbReference type="Proteomes" id="UP000000332"/>
    </source>
</evidence>
<dbReference type="EMBL" id="CP002025">
    <property type="protein sequence ID" value="ADK32299.1"/>
    <property type="molecule type" value="Genomic_DNA"/>
</dbReference>
<feature type="signal peptide" evidence="1">
    <location>
        <begin position="1"/>
        <end position="20"/>
    </location>
</feature>
<keyword evidence="1" id="KW-0732">Signal</keyword>
<dbReference type="HOGENOM" id="CLU_1136338_0_0_12"/>
<dbReference type="PROSITE" id="PS51257">
    <property type="entry name" value="PROKAR_LIPOPROTEIN"/>
    <property type="match status" value="1"/>
</dbReference>
<evidence type="ECO:0000256" key="1">
    <source>
        <dbReference type="SAM" id="SignalP"/>
    </source>
</evidence>
<reference evidence="2 3" key="1">
    <citation type="journal article" date="2010" name="PLoS ONE">
        <title>The complete genome sequence of the pathogenic intestinal spirochete Brachyspira pilosicoli and comparison with other Brachyspira genomes.</title>
        <authorList>
            <person name="Wanchanthuek P."/>
            <person name="Bellgard M.I."/>
            <person name="La T."/>
            <person name="Ryan K."/>
            <person name="Moolhuijzen P."/>
            <person name="Chapman B."/>
            <person name="Black M."/>
            <person name="Schibeci D."/>
            <person name="Hunter A."/>
            <person name="Barrero R."/>
            <person name="Phillips N.D."/>
            <person name="Hampson D.J."/>
        </authorList>
    </citation>
    <scope>NUCLEOTIDE SEQUENCE [LARGE SCALE GENOMIC DNA]</scope>
    <source>
        <strain evidence="3">ATCC BAA-1826 / 95/1000</strain>
    </source>
</reference>
<name>D8IAG9_BRAP9</name>
<organism evidence="2 3">
    <name type="scientific">Brachyspira pilosicoli (strain ATCC BAA-1826 / 95/1000)</name>
    <dbReference type="NCBI Taxonomy" id="759914"/>
    <lineage>
        <taxon>Bacteria</taxon>
        <taxon>Pseudomonadati</taxon>
        <taxon>Spirochaetota</taxon>
        <taxon>Spirochaetia</taxon>
        <taxon>Brachyspirales</taxon>
        <taxon>Brachyspiraceae</taxon>
        <taxon>Brachyspira</taxon>
    </lineage>
</organism>
<proteinExistence type="predicted"/>
<gene>
    <name evidence="2" type="ordered locus">BP951000_2327</name>
</gene>
<dbReference type="InParanoid" id="D8IAG9"/>
<dbReference type="Proteomes" id="UP000000332">
    <property type="component" value="Chromosome"/>
</dbReference>
<protein>
    <submittedName>
        <fullName evidence="2">Uncharacterized protein</fullName>
    </submittedName>
</protein>
<evidence type="ECO:0000313" key="2">
    <source>
        <dbReference type="EMBL" id="ADK32299.1"/>
    </source>
</evidence>
<dbReference type="AlphaFoldDB" id="D8IAG9"/>
<accession>D8IAG9</accession>
<feature type="chain" id="PRO_5003115190" evidence="1">
    <location>
        <begin position="21"/>
        <end position="246"/>
    </location>
</feature>
<dbReference type="KEGG" id="bpo:BP951000_2327"/>
<dbReference type="STRING" id="759914.BP951000_2327"/>
<sequence length="246" mass="27284">MKMKKIFLLILFTIFFSSCAEELVTVIDEYNMPYEIKAIPGDNKVSIEFWSGILASDFAGFNLYAKTSENMIQPDDAIKDSAQTLPTIKGTNHARTNFIIDIPNYTFVNNTKYFITVTAYGTNELIEEKYIETKINTVVPVIPRPEGSATITANNIDVTGAGTVATRNGNMINAAGAWKVQYFGYQTNFNSVVVVTNMNAFDSDAPYLVNGLYIFYDGTALVKVLIGANDSYQWAYQNNAASWNGV</sequence>